<dbReference type="GO" id="GO:0006272">
    <property type="term" value="P:leading strand elongation"/>
    <property type="evidence" value="ECO:0007669"/>
    <property type="project" value="TreeGrafter"/>
</dbReference>
<evidence type="ECO:0000256" key="3">
    <source>
        <dbReference type="ARBA" id="ARBA00022695"/>
    </source>
</evidence>
<dbReference type="GO" id="GO:0003887">
    <property type="term" value="F:DNA-directed DNA polymerase activity"/>
    <property type="evidence" value="ECO:0007669"/>
    <property type="project" value="UniProtKB-KW"/>
</dbReference>
<dbReference type="Pfam" id="PF00136">
    <property type="entry name" value="DNA_pol_B"/>
    <property type="match status" value="1"/>
</dbReference>
<feature type="non-terminal residue" evidence="6">
    <location>
        <position position="73"/>
    </location>
</feature>
<feature type="domain" description="DNA-directed DNA polymerase family B multifunctional" evidence="5">
    <location>
        <begin position="1"/>
        <end position="68"/>
    </location>
</feature>
<evidence type="ECO:0000256" key="2">
    <source>
        <dbReference type="ARBA" id="ARBA00022679"/>
    </source>
</evidence>
<dbReference type="InterPro" id="IPR023211">
    <property type="entry name" value="DNA_pol_palm_dom_sf"/>
</dbReference>
<dbReference type="GO" id="GO:1902975">
    <property type="term" value="P:mitotic DNA replication initiation"/>
    <property type="evidence" value="ECO:0007669"/>
    <property type="project" value="TreeGrafter"/>
</dbReference>
<dbReference type="GO" id="GO:0003682">
    <property type="term" value="F:chromatin binding"/>
    <property type="evidence" value="ECO:0007669"/>
    <property type="project" value="TreeGrafter"/>
</dbReference>
<dbReference type="GO" id="GO:0005658">
    <property type="term" value="C:alpha DNA polymerase:primase complex"/>
    <property type="evidence" value="ECO:0007669"/>
    <property type="project" value="TreeGrafter"/>
</dbReference>
<accession>A0A2J7Z0Y3</accession>
<evidence type="ECO:0000313" key="7">
    <source>
        <dbReference type="Proteomes" id="UP000236333"/>
    </source>
</evidence>
<reference evidence="6 7" key="1">
    <citation type="journal article" date="2017" name="Mol. Biol. Evol.">
        <title>The 4-celled Tetrabaena socialis nuclear genome reveals the essential components for genetic control of cell number at the origin of multicellularity in the volvocine lineage.</title>
        <authorList>
            <person name="Featherston J."/>
            <person name="Arakaki Y."/>
            <person name="Hanschen E.R."/>
            <person name="Ferris P.J."/>
            <person name="Michod R.E."/>
            <person name="Olson B.J.S.C."/>
            <person name="Nozaki H."/>
            <person name="Durand P.M."/>
        </authorList>
    </citation>
    <scope>NUCLEOTIDE SEQUENCE [LARGE SCALE GENOMIC DNA]</scope>
    <source>
        <strain evidence="6 7">NIES-571</strain>
    </source>
</reference>
<evidence type="ECO:0000256" key="1">
    <source>
        <dbReference type="ARBA" id="ARBA00012417"/>
    </source>
</evidence>
<dbReference type="EMBL" id="PGGS01004883">
    <property type="protein sequence ID" value="PNG93943.1"/>
    <property type="molecule type" value="Genomic_DNA"/>
</dbReference>
<organism evidence="6 7">
    <name type="scientific">Tetrabaena socialis</name>
    <dbReference type="NCBI Taxonomy" id="47790"/>
    <lineage>
        <taxon>Eukaryota</taxon>
        <taxon>Viridiplantae</taxon>
        <taxon>Chlorophyta</taxon>
        <taxon>core chlorophytes</taxon>
        <taxon>Chlorophyceae</taxon>
        <taxon>CS clade</taxon>
        <taxon>Chlamydomonadales</taxon>
        <taxon>Tetrabaenaceae</taxon>
        <taxon>Tetrabaena</taxon>
    </lineage>
</organism>
<sequence>VKAAMNAERNPVTRQQLQVRQQAIKLTANSMYGCLGFGASRFYAQPLAELITAQGRSILSSTVELVQGAIGAE</sequence>
<dbReference type="AlphaFoldDB" id="A0A2J7Z0Y3"/>
<keyword evidence="3" id="KW-0548">Nucleotidyltransferase</keyword>
<protein>
    <recommendedName>
        <fullName evidence="1">DNA-directed DNA polymerase</fullName>
        <ecNumber evidence="1">2.7.7.7</ecNumber>
    </recommendedName>
</protein>
<dbReference type="InterPro" id="IPR043502">
    <property type="entry name" value="DNA/RNA_pol_sf"/>
</dbReference>
<evidence type="ECO:0000313" key="6">
    <source>
        <dbReference type="EMBL" id="PNG93943.1"/>
    </source>
</evidence>
<keyword evidence="2" id="KW-0808">Transferase</keyword>
<evidence type="ECO:0000256" key="4">
    <source>
        <dbReference type="ARBA" id="ARBA00022932"/>
    </source>
</evidence>
<dbReference type="GO" id="GO:0006273">
    <property type="term" value="P:lagging strand elongation"/>
    <property type="evidence" value="ECO:0007669"/>
    <property type="project" value="TreeGrafter"/>
</dbReference>
<dbReference type="SUPFAM" id="SSF56672">
    <property type="entry name" value="DNA/RNA polymerases"/>
    <property type="match status" value="1"/>
</dbReference>
<dbReference type="PANTHER" id="PTHR45861">
    <property type="entry name" value="DNA POLYMERASE ALPHA CATALYTIC SUBUNIT"/>
    <property type="match status" value="1"/>
</dbReference>
<dbReference type="GO" id="GO:0003688">
    <property type="term" value="F:DNA replication origin binding"/>
    <property type="evidence" value="ECO:0007669"/>
    <property type="project" value="TreeGrafter"/>
</dbReference>
<dbReference type="OrthoDB" id="6755010at2759"/>
<evidence type="ECO:0000259" key="5">
    <source>
        <dbReference type="Pfam" id="PF00136"/>
    </source>
</evidence>
<dbReference type="GO" id="GO:0003697">
    <property type="term" value="F:single-stranded DNA binding"/>
    <property type="evidence" value="ECO:0007669"/>
    <property type="project" value="TreeGrafter"/>
</dbReference>
<dbReference type="InterPro" id="IPR006134">
    <property type="entry name" value="DNA-dir_DNA_pol_B_multi_dom"/>
</dbReference>
<dbReference type="EC" id="2.7.7.7" evidence="1"/>
<keyword evidence="4" id="KW-0239">DNA-directed DNA polymerase</keyword>
<feature type="non-terminal residue" evidence="6">
    <location>
        <position position="1"/>
    </location>
</feature>
<dbReference type="Proteomes" id="UP000236333">
    <property type="component" value="Unassembled WGS sequence"/>
</dbReference>
<keyword evidence="7" id="KW-1185">Reference proteome</keyword>
<dbReference type="Gene3D" id="3.90.1600.10">
    <property type="entry name" value="Palm domain of DNA polymerase"/>
    <property type="match status" value="1"/>
</dbReference>
<comment type="caution">
    <text evidence="6">The sequence shown here is derived from an EMBL/GenBank/DDBJ whole genome shotgun (WGS) entry which is preliminary data.</text>
</comment>
<proteinExistence type="predicted"/>
<gene>
    <name evidence="6" type="ORF">TSOC_015306</name>
</gene>
<dbReference type="PANTHER" id="PTHR45861:SF1">
    <property type="entry name" value="DNA POLYMERASE ALPHA CATALYTIC SUBUNIT"/>
    <property type="match status" value="1"/>
</dbReference>
<name>A0A2J7Z0Y3_9CHLO</name>
<dbReference type="GO" id="GO:0000166">
    <property type="term" value="F:nucleotide binding"/>
    <property type="evidence" value="ECO:0007669"/>
    <property type="project" value="InterPro"/>
</dbReference>